<sequence>MSSKILVVGEVNGQFPTVFSKVSTLHAKNSFALAIIVGDLFADPHTSTSTDDQNITSLISGKIDLPLPVYFMLGRHRLPEQIVQRLESDAGEICSNLYFLAGVSKDKYQPAYSEDDAKTLRGASSADILVTSQWPANIRTGSKVDFNPDGGQEPDHQQCVADLCASLKPRYHFSTSNNIFFEREPFFHAPTEAAPDGCPITRFISLASYNSPKKQKWIYAFSIDPTAAPAVIIPPGTTASPLSLSNKKRPTATSQEFSRFSTDGAYTHRGNKRRRAAPPTPAECFFCLSSPNLATHLITSIGTDAYLTTAKGPLSTSDTYPSLSFPSHILIIPLTHSPTLASIADAEARKNTYDEMQRYRQALHDMLTKFASCKLGAVTWEVSRAGGVHTHWQFLPVPVDLVRRGLVEAAFKVEAENEKYPTFETKDVGDGTEESSDFFRALIWAPASTASGGEADGNDDSTAAKNTSLVLPLDASFRFDLQFGRRVLAKLLGLGGRMHWQDCGQSEEDETADADAFKKAFKEFDFSLED</sequence>
<protein>
    <recommendedName>
        <fullName evidence="6">Cwf19-like C-terminal domain-containing protein</fullName>
    </recommendedName>
</protein>
<dbReference type="InterPro" id="IPR036265">
    <property type="entry name" value="HIT-like_sf"/>
</dbReference>
<dbReference type="Pfam" id="PF04677">
    <property type="entry name" value="CwfJ_C_1"/>
    <property type="match status" value="1"/>
</dbReference>
<dbReference type="InterPro" id="IPR006767">
    <property type="entry name" value="Cwf19-like_C_dom-2"/>
</dbReference>
<evidence type="ECO:0000256" key="1">
    <source>
        <dbReference type="SAM" id="MobiDB-lite"/>
    </source>
</evidence>
<reference evidence="4 5" key="1">
    <citation type="submission" date="2017-03" db="EMBL/GenBank/DDBJ databases">
        <title>Genomes of endolithic fungi from Antarctica.</title>
        <authorList>
            <person name="Coleine C."/>
            <person name="Masonjones S."/>
            <person name="Stajich J.E."/>
        </authorList>
    </citation>
    <scope>NUCLEOTIDE SEQUENCE [LARGE SCALE GENOMIC DNA]</scope>
    <source>
        <strain evidence="4 5">CCFEE 5187</strain>
    </source>
</reference>
<evidence type="ECO:0000313" key="4">
    <source>
        <dbReference type="EMBL" id="TKA74895.1"/>
    </source>
</evidence>
<dbReference type="CDD" id="cd07380">
    <property type="entry name" value="MPP_CWF19_N"/>
    <property type="match status" value="1"/>
</dbReference>
<feature type="domain" description="Cwf19-like protein C-terminal" evidence="2">
    <location>
        <begin position="472"/>
        <end position="526"/>
    </location>
</feature>
<accession>A0A4U0XJI5</accession>
<comment type="caution">
    <text evidence="4">The sequence shown here is derived from an EMBL/GenBank/DDBJ whole genome shotgun (WGS) entry which is preliminary data.</text>
</comment>
<feature type="region of interest" description="Disordered" evidence="1">
    <location>
        <begin position="242"/>
        <end position="277"/>
    </location>
</feature>
<gene>
    <name evidence="4" type="ORF">B0A49_07890</name>
</gene>
<proteinExistence type="predicted"/>
<dbReference type="STRING" id="331657.A0A4U0XJI5"/>
<evidence type="ECO:0000259" key="2">
    <source>
        <dbReference type="Pfam" id="PF04676"/>
    </source>
</evidence>
<dbReference type="Proteomes" id="UP000308768">
    <property type="component" value="Unassembled WGS sequence"/>
</dbReference>
<dbReference type="SUPFAM" id="SSF54197">
    <property type="entry name" value="HIT-like"/>
    <property type="match status" value="1"/>
</dbReference>
<name>A0A4U0XJI5_9PEZI</name>
<dbReference type="OrthoDB" id="444325at2759"/>
<dbReference type="GO" id="GO:0061632">
    <property type="term" value="F:RNA lariat debranching enzyme activator activity"/>
    <property type="evidence" value="ECO:0007669"/>
    <property type="project" value="TreeGrafter"/>
</dbReference>
<dbReference type="GO" id="GO:0071014">
    <property type="term" value="C:post-mRNA release spliceosomal complex"/>
    <property type="evidence" value="ECO:0007669"/>
    <property type="project" value="TreeGrafter"/>
</dbReference>
<evidence type="ECO:0008006" key="6">
    <source>
        <dbReference type="Google" id="ProtNLM"/>
    </source>
</evidence>
<dbReference type="PANTHER" id="PTHR12072:SF4">
    <property type="entry name" value="CWF19-LIKE PROTEIN 1"/>
    <property type="match status" value="1"/>
</dbReference>
<dbReference type="AlphaFoldDB" id="A0A4U0XJI5"/>
<dbReference type="GO" id="GO:0000398">
    <property type="term" value="P:mRNA splicing, via spliceosome"/>
    <property type="evidence" value="ECO:0007669"/>
    <property type="project" value="TreeGrafter"/>
</dbReference>
<dbReference type="EMBL" id="NAJN01000327">
    <property type="protein sequence ID" value="TKA74895.1"/>
    <property type="molecule type" value="Genomic_DNA"/>
</dbReference>
<evidence type="ECO:0000313" key="5">
    <source>
        <dbReference type="Proteomes" id="UP000308768"/>
    </source>
</evidence>
<dbReference type="InterPro" id="IPR006768">
    <property type="entry name" value="Cwf19-like_C_dom-1"/>
</dbReference>
<dbReference type="InterPro" id="IPR040194">
    <property type="entry name" value="Cwf19-like"/>
</dbReference>
<feature type="compositionally biased region" description="Polar residues" evidence="1">
    <location>
        <begin position="242"/>
        <end position="261"/>
    </location>
</feature>
<organism evidence="4 5">
    <name type="scientific">Cryomyces minteri</name>
    <dbReference type="NCBI Taxonomy" id="331657"/>
    <lineage>
        <taxon>Eukaryota</taxon>
        <taxon>Fungi</taxon>
        <taxon>Dikarya</taxon>
        <taxon>Ascomycota</taxon>
        <taxon>Pezizomycotina</taxon>
        <taxon>Dothideomycetes</taxon>
        <taxon>Dothideomycetes incertae sedis</taxon>
        <taxon>Cryomyces</taxon>
    </lineage>
</organism>
<keyword evidence="5" id="KW-1185">Reference proteome</keyword>
<dbReference type="PANTHER" id="PTHR12072">
    <property type="entry name" value="CWF19, CELL CYCLE CONTROL PROTEIN"/>
    <property type="match status" value="1"/>
</dbReference>
<evidence type="ECO:0000259" key="3">
    <source>
        <dbReference type="Pfam" id="PF04677"/>
    </source>
</evidence>
<dbReference type="Pfam" id="PF04676">
    <property type="entry name" value="CwfJ_C_2"/>
    <property type="match status" value="1"/>
</dbReference>
<feature type="domain" description="Cwf19-like C-terminal" evidence="3">
    <location>
        <begin position="279"/>
        <end position="404"/>
    </location>
</feature>